<protein>
    <recommendedName>
        <fullName evidence="1">DUF397 domain-containing protein</fullName>
    </recommendedName>
</protein>
<evidence type="ECO:0000313" key="3">
    <source>
        <dbReference type="Proteomes" id="UP001501116"/>
    </source>
</evidence>
<evidence type="ECO:0000313" key="2">
    <source>
        <dbReference type="EMBL" id="GAA1992535.1"/>
    </source>
</evidence>
<accession>A0ABN2SUY2</accession>
<name>A0ABN2SUY2_9PSEU</name>
<comment type="caution">
    <text evidence="2">The sequence shown here is derived from an EMBL/GenBank/DDBJ whole genome shotgun (WGS) entry which is preliminary data.</text>
</comment>
<feature type="domain" description="DUF397" evidence="1">
    <location>
        <begin position="6"/>
        <end position="61"/>
    </location>
</feature>
<organism evidence="2 3">
    <name type="scientific">Amycolatopsis minnesotensis</name>
    <dbReference type="NCBI Taxonomy" id="337894"/>
    <lineage>
        <taxon>Bacteria</taxon>
        <taxon>Bacillati</taxon>
        <taxon>Actinomycetota</taxon>
        <taxon>Actinomycetes</taxon>
        <taxon>Pseudonocardiales</taxon>
        <taxon>Pseudonocardiaceae</taxon>
        <taxon>Amycolatopsis</taxon>
    </lineage>
</organism>
<sequence length="67" mass="6825">MDLACARWRKSSYSSGSGSNGACVEVAFAGSAAIAVRDSKAPRGGLLTLDRQAWSAFTASAGGSRMP</sequence>
<dbReference type="EMBL" id="BAAANN010000065">
    <property type="protein sequence ID" value="GAA1992535.1"/>
    <property type="molecule type" value="Genomic_DNA"/>
</dbReference>
<evidence type="ECO:0000259" key="1">
    <source>
        <dbReference type="Pfam" id="PF04149"/>
    </source>
</evidence>
<dbReference type="Pfam" id="PF04149">
    <property type="entry name" value="DUF397"/>
    <property type="match status" value="1"/>
</dbReference>
<dbReference type="RefSeq" id="WP_344431638.1">
    <property type="nucleotide sequence ID" value="NZ_BAAANN010000065.1"/>
</dbReference>
<dbReference type="Proteomes" id="UP001501116">
    <property type="component" value="Unassembled WGS sequence"/>
</dbReference>
<reference evidence="2 3" key="1">
    <citation type="journal article" date="2019" name="Int. J. Syst. Evol. Microbiol.">
        <title>The Global Catalogue of Microorganisms (GCM) 10K type strain sequencing project: providing services to taxonomists for standard genome sequencing and annotation.</title>
        <authorList>
            <consortium name="The Broad Institute Genomics Platform"/>
            <consortium name="The Broad Institute Genome Sequencing Center for Infectious Disease"/>
            <person name="Wu L."/>
            <person name="Ma J."/>
        </authorList>
    </citation>
    <scope>NUCLEOTIDE SEQUENCE [LARGE SCALE GENOMIC DNA]</scope>
    <source>
        <strain evidence="2 3">JCM 14545</strain>
    </source>
</reference>
<dbReference type="InterPro" id="IPR007278">
    <property type="entry name" value="DUF397"/>
</dbReference>
<keyword evidence="3" id="KW-1185">Reference proteome</keyword>
<gene>
    <name evidence="2" type="ORF">GCM10009754_84420</name>
</gene>
<proteinExistence type="predicted"/>